<gene>
    <name evidence="3" type="ORF">JD844_022027</name>
</gene>
<evidence type="ECO:0000259" key="2">
    <source>
        <dbReference type="Pfam" id="PF06540"/>
    </source>
</evidence>
<protein>
    <recommendedName>
        <fullName evidence="2">Galanin message associated peptide (GMAP) domain-containing protein</fullName>
    </recommendedName>
</protein>
<name>A0ABQ7SUC1_PHRPL</name>
<dbReference type="InterPro" id="IPR008175">
    <property type="entry name" value="Galanin_pre"/>
</dbReference>
<dbReference type="Proteomes" id="UP000826234">
    <property type="component" value="Unassembled WGS sequence"/>
</dbReference>
<reference evidence="3 4" key="1">
    <citation type="journal article" date="2022" name="Gigascience">
        <title>A chromosome-level genome assembly and annotation of the desert horned lizard, Phrynosoma platyrhinos, provides insight into chromosomal rearrangements among reptiles.</title>
        <authorList>
            <person name="Koochekian N."/>
            <person name="Ascanio A."/>
            <person name="Farleigh K."/>
            <person name="Card D.C."/>
            <person name="Schield D.R."/>
            <person name="Castoe T.A."/>
            <person name="Jezkova T."/>
        </authorList>
    </citation>
    <scope>NUCLEOTIDE SEQUENCE [LARGE SCALE GENOMIC DNA]</scope>
    <source>
        <strain evidence="3">NK-2021</strain>
    </source>
</reference>
<sequence>MLGGSFWATYEKSSTVVGNTDAIDRVFNDKHGLAGKRDIQPEENMKAGFFGRPLTDANIMHTIIEFLTYLRLKAGLWDGAPHRPPPPPKRRAPGALYCQCTHHASMATTNLQLQRSQKESLWQPGEKTPKRGLDPDPAALEEPGSGPNCPEGPGSSSC</sequence>
<feature type="domain" description="Galanin message associated peptide (GMAP)" evidence="2">
    <location>
        <begin position="35"/>
        <end position="78"/>
    </location>
</feature>
<dbReference type="Pfam" id="PF06540">
    <property type="entry name" value="GMAP"/>
    <property type="match status" value="1"/>
</dbReference>
<dbReference type="InterPro" id="IPR013068">
    <property type="entry name" value="GMAP"/>
</dbReference>
<dbReference type="EMBL" id="JAIPUX010003289">
    <property type="protein sequence ID" value="KAH0621026.1"/>
    <property type="molecule type" value="Genomic_DNA"/>
</dbReference>
<dbReference type="SMART" id="SM00071">
    <property type="entry name" value="Galanin"/>
    <property type="match status" value="1"/>
</dbReference>
<organism evidence="3 4">
    <name type="scientific">Phrynosoma platyrhinos</name>
    <name type="common">Desert horned lizard</name>
    <dbReference type="NCBI Taxonomy" id="52577"/>
    <lineage>
        <taxon>Eukaryota</taxon>
        <taxon>Metazoa</taxon>
        <taxon>Chordata</taxon>
        <taxon>Craniata</taxon>
        <taxon>Vertebrata</taxon>
        <taxon>Euteleostomi</taxon>
        <taxon>Lepidosauria</taxon>
        <taxon>Squamata</taxon>
        <taxon>Bifurcata</taxon>
        <taxon>Unidentata</taxon>
        <taxon>Episquamata</taxon>
        <taxon>Toxicofera</taxon>
        <taxon>Iguania</taxon>
        <taxon>Phrynosomatidae</taxon>
        <taxon>Phrynosomatinae</taxon>
        <taxon>Phrynosoma</taxon>
    </lineage>
</organism>
<comment type="caution">
    <text evidence="3">The sequence shown here is derived from an EMBL/GenBank/DDBJ whole genome shotgun (WGS) entry which is preliminary data.</text>
</comment>
<feature type="region of interest" description="Disordered" evidence="1">
    <location>
        <begin position="115"/>
        <end position="158"/>
    </location>
</feature>
<evidence type="ECO:0000256" key="1">
    <source>
        <dbReference type="SAM" id="MobiDB-lite"/>
    </source>
</evidence>
<dbReference type="PANTHER" id="PTHR16839">
    <property type="entry name" value="GALANIN"/>
    <property type="match status" value="1"/>
</dbReference>
<dbReference type="PANTHER" id="PTHR16839:SF1">
    <property type="entry name" value="GALANIN PEPTIDES"/>
    <property type="match status" value="1"/>
</dbReference>
<accession>A0ABQ7SUC1</accession>
<evidence type="ECO:0000313" key="3">
    <source>
        <dbReference type="EMBL" id="KAH0621026.1"/>
    </source>
</evidence>
<keyword evidence="4" id="KW-1185">Reference proteome</keyword>
<evidence type="ECO:0000313" key="4">
    <source>
        <dbReference type="Proteomes" id="UP000826234"/>
    </source>
</evidence>
<proteinExistence type="predicted"/>